<protein>
    <submittedName>
        <fullName evidence="1 3">Uncharacterized protein</fullName>
    </submittedName>
</protein>
<gene>
    <name evidence="1" type="ORF">SBAD_LOCUS8216</name>
</gene>
<accession>A0A183IX69</accession>
<keyword evidence="2" id="KW-1185">Reference proteome</keyword>
<proteinExistence type="predicted"/>
<dbReference type="Proteomes" id="UP000270296">
    <property type="component" value="Unassembled WGS sequence"/>
</dbReference>
<evidence type="ECO:0000313" key="2">
    <source>
        <dbReference type="Proteomes" id="UP000270296"/>
    </source>
</evidence>
<dbReference type="EMBL" id="UZAM01011380">
    <property type="protein sequence ID" value="VDP15877.1"/>
    <property type="molecule type" value="Genomic_DNA"/>
</dbReference>
<evidence type="ECO:0000313" key="3">
    <source>
        <dbReference type="WBParaSite" id="SBAD_0000852301-mRNA-1"/>
    </source>
</evidence>
<reference evidence="3" key="1">
    <citation type="submission" date="2016-06" db="UniProtKB">
        <authorList>
            <consortium name="WormBaseParasite"/>
        </authorList>
    </citation>
    <scope>IDENTIFICATION</scope>
</reference>
<dbReference type="WBParaSite" id="SBAD_0000852301-mRNA-1">
    <property type="protein sequence ID" value="SBAD_0000852301-mRNA-1"/>
    <property type="gene ID" value="SBAD_0000852301"/>
</dbReference>
<dbReference type="AlphaFoldDB" id="A0A183IX69"/>
<organism evidence="3">
    <name type="scientific">Soboliphyme baturini</name>
    <dbReference type="NCBI Taxonomy" id="241478"/>
    <lineage>
        <taxon>Eukaryota</taxon>
        <taxon>Metazoa</taxon>
        <taxon>Ecdysozoa</taxon>
        <taxon>Nematoda</taxon>
        <taxon>Enoplea</taxon>
        <taxon>Dorylaimia</taxon>
        <taxon>Dioctophymatida</taxon>
        <taxon>Dioctophymatoidea</taxon>
        <taxon>Soboliphymatidae</taxon>
        <taxon>Soboliphyme</taxon>
    </lineage>
</organism>
<evidence type="ECO:0000313" key="1">
    <source>
        <dbReference type="EMBL" id="VDP15877.1"/>
    </source>
</evidence>
<name>A0A183IX69_9BILA</name>
<sequence>MLRSRDMLLKWAFLDESLALDVSTWSGIVTSGRALEYNLSLSRLRSHSCDGLGMCCECFQKGRLSNSFLQIRPAEGPGDGQN</sequence>
<reference evidence="1 2" key="2">
    <citation type="submission" date="2018-11" db="EMBL/GenBank/DDBJ databases">
        <authorList>
            <consortium name="Pathogen Informatics"/>
        </authorList>
    </citation>
    <scope>NUCLEOTIDE SEQUENCE [LARGE SCALE GENOMIC DNA]</scope>
</reference>